<dbReference type="GO" id="GO:0005634">
    <property type="term" value="C:nucleus"/>
    <property type="evidence" value="ECO:0007669"/>
    <property type="project" value="TreeGrafter"/>
</dbReference>
<evidence type="ECO:0000313" key="3">
    <source>
        <dbReference type="EMBL" id="CBK21187.2"/>
    </source>
</evidence>
<dbReference type="InterPro" id="IPR007717">
    <property type="entry name" value="NPL4_C"/>
</dbReference>
<feature type="domain" description="NPL4 zinc-binding putative" evidence="1">
    <location>
        <begin position="57"/>
        <end position="144"/>
    </location>
</feature>
<feature type="domain" description="Nuclear pore localisation protein NPL4 C-terminal" evidence="2">
    <location>
        <begin position="238"/>
        <end position="373"/>
    </location>
</feature>
<name>D8LZE8_BLAHO</name>
<protein>
    <submittedName>
        <fullName evidence="3">Uncharacterized protein</fullName>
    </submittedName>
</protein>
<reference evidence="3" key="1">
    <citation type="submission" date="2010-02" db="EMBL/GenBank/DDBJ databases">
        <title>Sequencing and annotation of the Blastocystis hominis genome.</title>
        <authorList>
            <person name="Wincker P."/>
        </authorList>
    </citation>
    <scope>NUCLEOTIDE SEQUENCE</scope>
    <source>
        <strain evidence="3">Singapore isolate B</strain>
    </source>
</reference>
<dbReference type="InterPro" id="IPR007716">
    <property type="entry name" value="NPL4_Zn-bd_put"/>
</dbReference>
<dbReference type="RefSeq" id="XP_012895235.1">
    <property type="nucleotide sequence ID" value="XM_013039781.1"/>
</dbReference>
<dbReference type="Proteomes" id="UP000008312">
    <property type="component" value="Unassembled WGS sequence"/>
</dbReference>
<keyword evidence="4" id="KW-1185">Reference proteome</keyword>
<dbReference type="AlphaFoldDB" id="D8LZE8"/>
<evidence type="ECO:0000259" key="1">
    <source>
        <dbReference type="Pfam" id="PF05020"/>
    </source>
</evidence>
<dbReference type="Pfam" id="PF05021">
    <property type="entry name" value="NPL4"/>
    <property type="match status" value="1"/>
</dbReference>
<evidence type="ECO:0000259" key="2">
    <source>
        <dbReference type="Pfam" id="PF05021"/>
    </source>
</evidence>
<dbReference type="InterPro" id="IPR016563">
    <property type="entry name" value="Npl4"/>
</dbReference>
<sequence>MRKLTPYCNHSANTTCIHCMGKDTDGEAIRWLCQHGPGQMCPNCVKLKKGEKVELEFLCQHGPNQYCTNCLNTADHSNVKHLSFEDYLNQEKKLCTHGPNQRCPHCTMPTLPSYKVKKFCRNHPPYPRGLCTSCQPKPCTLARQVPVFLSLSPRNTVMSIMSKWSTRTYLYGRYERLEGTHGVREIAFVYSLYIPKQRFINGKIELLASDPYRKAADAVARRLDLRIIGAIYTRPSQKERITAGDVDLIAKLQWGERTRGDFCSRFVSVVVERNESREIEPFAYMLSDQCMCMYRDGMIESPRKGSDLVHVRNRTPAGELLSVVIRNDAKLGSQEVTEFEAIFFLVELTISLVRAGKRPLVFEKSDFPAVNSEEETHATLLSGKFWREREMVETLRSGQKSEAAMRQTAGEDSVEEVCRSLREKKPLSRNALQLLEVLGTSELL</sequence>
<proteinExistence type="predicted"/>
<dbReference type="GO" id="GO:0006511">
    <property type="term" value="P:ubiquitin-dependent protein catabolic process"/>
    <property type="evidence" value="ECO:0007669"/>
    <property type="project" value="InterPro"/>
</dbReference>
<dbReference type="Pfam" id="PF05020">
    <property type="entry name" value="zf-NPL4"/>
    <property type="match status" value="1"/>
</dbReference>
<dbReference type="GO" id="GO:0031625">
    <property type="term" value="F:ubiquitin protein ligase binding"/>
    <property type="evidence" value="ECO:0007669"/>
    <property type="project" value="TreeGrafter"/>
</dbReference>
<dbReference type="GO" id="GO:0043130">
    <property type="term" value="F:ubiquitin binding"/>
    <property type="evidence" value="ECO:0007669"/>
    <property type="project" value="TreeGrafter"/>
</dbReference>
<accession>D8LZE8</accession>
<dbReference type="InParanoid" id="D8LZE8"/>
<dbReference type="OrthoDB" id="10251089at2759"/>
<dbReference type="GeneID" id="24922386"/>
<dbReference type="EMBL" id="FN668640">
    <property type="protein sequence ID" value="CBK21187.2"/>
    <property type="molecule type" value="Genomic_DNA"/>
</dbReference>
<dbReference type="PANTHER" id="PTHR12710:SF0">
    <property type="entry name" value="NUCLEAR PROTEIN LOCALIZATION PROTEIN 4 HOMOLOG"/>
    <property type="match status" value="1"/>
</dbReference>
<gene>
    <name evidence="3" type="ORF">GSBLH_T00006261001</name>
</gene>
<dbReference type="PANTHER" id="PTHR12710">
    <property type="entry name" value="NUCLEAR PROTEIN LOCALIZATION 4"/>
    <property type="match status" value="1"/>
</dbReference>
<evidence type="ECO:0000313" key="4">
    <source>
        <dbReference type="Proteomes" id="UP000008312"/>
    </source>
</evidence>
<organism evidence="3">
    <name type="scientific">Blastocystis hominis</name>
    <dbReference type="NCBI Taxonomy" id="12968"/>
    <lineage>
        <taxon>Eukaryota</taxon>
        <taxon>Sar</taxon>
        <taxon>Stramenopiles</taxon>
        <taxon>Bigyra</taxon>
        <taxon>Opalozoa</taxon>
        <taxon>Opalinata</taxon>
        <taxon>Blastocystidae</taxon>
        <taxon>Blastocystis</taxon>
    </lineage>
</organism>